<reference evidence="1 2" key="1">
    <citation type="submission" date="2017-11" db="EMBL/GenBank/DDBJ databases">
        <title>Draft Genome Sequence of Methylobacter psychrotolerans Sph1T, an Obligate Methanotroph from Low-Temperature Environments.</title>
        <authorList>
            <person name="Oshkin I.Y."/>
            <person name="Miroshnikov K."/>
            <person name="Belova S.E."/>
            <person name="Korzhenkov A."/>
            <person name="Toshchakov S.V."/>
            <person name="Dedysh S.N."/>
        </authorList>
    </citation>
    <scope>NUCLEOTIDE SEQUENCE [LARGE SCALE GENOMIC DNA]</scope>
    <source>
        <strain evidence="1 2">Sph1</strain>
    </source>
</reference>
<evidence type="ECO:0000313" key="2">
    <source>
        <dbReference type="Proteomes" id="UP000237423"/>
    </source>
</evidence>
<evidence type="ECO:0000313" key="1">
    <source>
        <dbReference type="EMBL" id="POZ50892.1"/>
    </source>
</evidence>
<dbReference type="EMBL" id="PGFZ01000008">
    <property type="protein sequence ID" value="POZ50892.1"/>
    <property type="molecule type" value="Genomic_DNA"/>
</dbReference>
<sequence>MSGFALPSLYPARTASDYWELLKNYVPSDIVDSASWDRLANAAPALPGAAFGFERTLDSPAISQFGFHLWPWCMDAALACAANMPRAAFLAPLIRAWRTTCQDCLPLHLMIMWDEQIGTGPAQPQVFLTFAPNQPNWQAVVREFAGQLDDADLAQAWQRAATAPHANIVGLGVYLGRQDMPVRATVAIGPERDWNGHPNWAAVDEIASLSAVPPLVAVPPTLDPGLTWHVPVVARMHAKPHEALAPLVGALLERGMVDADTALMLQQPPLMIPVPGGATFDGQPALLRLMVSLERIKIVVADGAWLSAKICYMVRPVWRSSSGRVFVES</sequence>
<accession>A0A2S5CJH2</accession>
<proteinExistence type="predicted"/>
<gene>
    <name evidence="1" type="ORF">AADEFJLK_03364</name>
</gene>
<dbReference type="AlphaFoldDB" id="A0A2S5CJH2"/>
<name>A0A2S5CJH2_9GAMM</name>
<organism evidence="1 2">
    <name type="scientific">Methylovulum psychrotolerans</name>
    <dbReference type="NCBI Taxonomy" id="1704499"/>
    <lineage>
        <taxon>Bacteria</taxon>
        <taxon>Pseudomonadati</taxon>
        <taxon>Pseudomonadota</taxon>
        <taxon>Gammaproteobacteria</taxon>
        <taxon>Methylococcales</taxon>
        <taxon>Methylococcaceae</taxon>
        <taxon>Methylovulum</taxon>
    </lineage>
</organism>
<comment type="caution">
    <text evidence="1">The sequence shown here is derived from an EMBL/GenBank/DDBJ whole genome shotgun (WGS) entry which is preliminary data.</text>
</comment>
<dbReference type="RefSeq" id="WP_103975041.1">
    <property type="nucleotide sequence ID" value="NZ_PGFZ01000008.1"/>
</dbReference>
<dbReference type="Proteomes" id="UP000237423">
    <property type="component" value="Unassembled WGS sequence"/>
</dbReference>
<protein>
    <submittedName>
        <fullName evidence="1">Uncharacterized protein</fullName>
    </submittedName>
</protein>